<evidence type="ECO:0000313" key="9">
    <source>
        <dbReference type="Proteomes" id="UP001642406"/>
    </source>
</evidence>
<gene>
    <name evidence="8" type="primary">VRG4</name>
    <name evidence="8" type="ORF">SBRCBS47491_008174</name>
</gene>
<comment type="similarity">
    <text evidence="2 7">Belongs to the TPT transporter family. SLC35D subfamily.</text>
</comment>
<comment type="subcellular location">
    <subcellularLocation>
        <location evidence="7">Golgi apparatus membrane</location>
        <topology evidence="7">Multi-pass membrane protein</topology>
    </subcellularLocation>
    <subcellularLocation>
        <location evidence="7">Cytoplasmic vesicle membrane</location>
        <topology evidence="7">Multi-pass membrane protein</topology>
    </subcellularLocation>
    <subcellularLocation>
        <location evidence="7">Endoplasmic reticulum membrane</location>
        <topology evidence="7">Multi-pass membrane protein</topology>
    </subcellularLocation>
</comment>
<protein>
    <recommendedName>
        <fullName evidence="7">GDP-mannose transporter</fullName>
        <shortName evidence="7">GMT</shortName>
    </recommendedName>
</protein>
<comment type="function">
    <text evidence="1 7">Involved in the import of GDP-mannose from the cytoplasm into the Golgi lumen.</text>
</comment>
<feature type="transmembrane region" description="Helical" evidence="7">
    <location>
        <begin position="211"/>
        <end position="231"/>
    </location>
</feature>
<keyword evidence="9" id="KW-1185">Reference proteome</keyword>
<keyword evidence="7" id="KW-0333">Golgi apparatus</keyword>
<feature type="transmembrane region" description="Helical" evidence="7">
    <location>
        <begin position="310"/>
        <end position="330"/>
    </location>
</feature>
<feature type="transmembrane region" description="Helical" evidence="7">
    <location>
        <begin position="137"/>
        <end position="156"/>
    </location>
</feature>
<feature type="transmembrane region" description="Helical" evidence="7">
    <location>
        <begin position="82"/>
        <end position="101"/>
    </location>
</feature>
<keyword evidence="4 7" id="KW-0812">Transmembrane</keyword>
<evidence type="ECO:0000256" key="2">
    <source>
        <dbReference type="ARBA" id="ARBA00010425"/>
    </source>
</evidence>
<keyword evidence="7" id="KW-0813">Transport</keyword>
<dbReference type="InterPro" id="IPR050186">
    <property type="entry name" value="TPT_transporter"/>
</dbReference>
<keyword evidence="7" id="KW-0968">Cytoplasmic vesicle</keyword>
<dbReference type="InterPro" id="IPR037185">
    <property type="entry name" value="EmrE-like"/>
</dbReference>
<feature type="transmembrane region" description="Helical" evidence="7">
    <location>
        <begin position="52"/>
        <end position="70"/>
    </location>
</feature>
<feature type="transmembrane region" description="Helical" evidence="7">
    <location>
        <begin position="243"/>
        <end position="261"/>
    </location>
</feature>
<dbReference type="PANTHER" id="PTHR11132">
    <property type="entry name" value="SOLUTE CARRIER FAMILY 35"/>
    <property type="match status" value="1"/>
</dbReference>
<evidence type="ECO:0000256" key="5">
    <source>
        <dbReference type="ARBA" id="ARBA00022989"/>
    </source>
</evidence>
<feature type="transmembrane region" description="Helical" evidence="7">
    <location>
        <begin position="168"/>
        <end position="186"/>
    </location>
</feature>
<feature type="transmembrane region" description="Helical" evidence="7">
    <location>
        <begin position="336"/>
        <end position="355"/>
    </location>
</feature>
<comment type="subunit">
    <text evidence="3 7">Homooligomer.</text>
</comment>
<keyword evidence="7" id="KW-0762">Sugar transport</keyword>
<evidence type="ECO:0000256" key="7">
    <source>
        <dbReference type="RuleBase" id="RU367097"/>
    </source>
</evidence>
<keyword evidence="7" id="KW-0256">Endoplasmic reticulum</keyword>
<dbReference type="Proteomes" id="UP001642406">
    <property type="component" value="Unassembled WGS sequence"/>
</dbReference>
<feature type="transmembrane region" description="Helical" evidence="7">
    <location>
        <begin position="281"/>
        <end position="303"/>
    </location>
</feature>
<feature type="transmembrane region" description="Helical" evidence="7">
    <location>
        <begin position="113"/>
        <end position="131"/>
    </location>
</feature>
<evidence type="ECO:0000256" key="4">
    <source>
        <dbReference type="ARBA" id="ARBA00022692"/>
    </source>
</evidence>
<reference evidence="8 9" key="1">
    <citation type="submission" date="2024-01" db="EMBL/GenBank/DDBJ databases">
        <authorList>
            <person name="Allen C."/>
            <person name="Tagirdzhanova G."/>
        </authorList>
    </citation>
    <scope>NUCLEOTIDE SEQUENCE [LARGE SCALE GENOMIC DNA]</scope>
</reference>
<name>A0ABP0CKM5_9PEZI</name>
<keyword evidence="5 7" id="KW-1133">Transmembrane helix</keyword>
<comment type="caution">
    <text evidence="8">The sequence shown here is derived from an EMBL/GenBank/DDBJ whole genome shotgun (WGS) entry which is preliminary data.</text>
</comment>
<evidence type="ECO:0000256" key="6">
    <source>
        <dbReference type="ARBA" id="ARBA00023136"/>
    </source>
</evidence>
<dbReference type="NCBIfam" id="TIGR00803">
    <property type="entry name" value="nst"/>
    <property type="match status" value="1"/>
</dbReference>
<keyword evidence="6 7" id="KW-0472">Membrane</keyword>
<evidence type="ECO:0000256" key="1">
    <source>
        <dbReference type="ARBA" id="ARBA00003420"/>
    </source>
</evidence>
<evidence type="ECO:0000256" key="3">
    <source>
        <dbReference type="ARBA" id="ARBA00011182"/>
    </source>
</evidence>
<organism evidence="8 9">
    <name type="scientific">Sporothrix bragantina</name>
    <dbReference type="NCBI Taxonomy" id="671064"/>
    <lineage>
        <taxon>Eukaryota</taxon>
        <taxon>Fungi</taxon>
        <taxon>Dikarya</taxon>
        <taxon>Ascomycota</taxon>
        <taxon>Pezizomycotina</taxon>
        <taxon>Sordariomycetes</taxon>
        <taxon>Sordariomycetidae</taxon>
        <taxon>Ophiostomatales</taxon>
        <taxon>Ophiostomataceae</taxon>
        <taxon>Sporothrix</taxon>
    </lineage>
</organism>
<evidence type="ECO:0000313" key="8">
    <source>
        <dbReference type="EMBL" id="CAK7232157.1"/>
    </source>
</evidence>
<dbReference type="SUPFAM" id="SSF103481">
    <property type="entry name" value="Multidrug resistance efflux transporter EmrE"/>
    <property type="match status" value="1"/>
</dbReference>
<accession>A0ABP0CKM5</accession>
<proteinExistence type="inferred from homology"/>
<sequence>MTDKKNEDYVAIRMNNLDAPGRNPLRSYNAPSSPVTRPWLGFDIANSPGASVIAYCLASISMTVVNKYLVSGTYWNMNSLYLAFQSLVCVLTVYILSLIGAMPKLETITLRNCRTFLPMGSLLVGMIYTGAKALQYLSVPVYTIFKNLAIIVVAYGEVLWFGGRVTPLALLSFGLMVFSSVIAAWTDIQTALTGTHPAVATDVVSTLNLGYAWMFANVMCSAAFVLGMRRLTRNLQFKDRDTMFYNNMMSIPILILLSLLTEDWSAENLARNFPSETRNSQMVGILYSGFMAIGISYCSAWCVRVTSSTTYSMVGALNKLPIALSGLVFFGTPATFGSVSAIIIGFVAGLVYSWAKIRKTQVEAEKLPTAQPVMSASSMSNKDAVNA</sequence>
<dbReference type="EMBL" id="CAWUHC010000101">
    <property type="protein sequence ID" value="CAK7232157.1"/>
    <property type="molecule type" value="Genomic_DNA"/>
</dbReference>